<reference evidence="1 2" key="1">
    <citation type="submission" date="2012-02" db="EMBL/GenBank/DDBJ databases">
        <title>The Genome Sequence of Bacteroides cellulosilyticus CL02T12C19.</title>
        <authorList>
            <consortium name="The Broad Institute Genome Sequencing Platform"/>
            <person name="Earl A."/>
            <person name="Ward D."/>
            <person name="Feldgarden M."/>
            <person name="Gevers D."/>
            <person name="Zitomersky N.L."/>
            <person name="Coyne M.J."/>
            <person name="Comstock L.E."/>
            <person name="Young S.K."/>
            <person name="Zeng Q."/>
            <person name="Gargeya S."/>
            <person name="Fitzgerald M."/>
            <person name="Haas B."/>
            <person name="Abouelleil A."/>
            <person name="Alvarado L."/>
            <person name="Arachchi H.M."/>
            <person name="Berlin A."/>
            <person name="Chapman S.B."/>
            <person name="Gearin G."/>
            <person name="Goldberg J."/>
            <person name="Griggs A."/>
            <person name="Gujja S."/>
            <person name="Hansen M."/>
            <person name="Heiman D."/>
            <person name="Howarth C."/>
            <person name="Larimer J."/>
            <person name="Lui A."/>
            <person name="MacDonald P.J.P."/>
            <person name="McCowen C."/>
            <person name="Montmayeur A."/>
            <person name="Murphy C."/>
            <person name="Neiman D."/>
            <person name="Pearson M."/>
            <person name="Priest M."/>
            <person name="Roberts A."/>
            <person name="Saif S."/>
            <person name="Shea T."/>
            <person name="Sisk P."/>
            <person name="Stolte C."/>
            <person name="Sykes S."/>
            <person name="Wortman J."/>
            <person name="Nusbaum C."/>
            <person name="Birren B."/>
        </authorList>
    </citation>
    <scope>NUCLEOTIDE SEQUENCE [LARGE SCALE GENOMIC DNA]</scope>
    <source>
        <strain evidence="1 2">CL02T12C19</strain>
    </source>
</reference>
<evidence type="ECO:0000313" key="1">
    <source>
        <dbReference type="EMBL" id="EIY26848.1"/>
    </source>
</evidence>
<keyword evidence="2" id="KW-1185">Reference proteome</keyword>
<comment type="caution">
    <text evidence="1">The sequence shown here is derived from an EMBL/GenBank/DDBJ whole genome shotgun (WGS) entry which is preliminary data.</text>
</comment>
<accession>I9QCV0</accession>
<evidence type="ECO:0000313" key="2">
    <source>
        <dbReference type="Proteomes" id="UP000003741"/>
    </source>
</evidence>
<dbReference type="OrthoDB" id="1038140at2"/>
<sequence>MKAIEIKQENVTEAFKSADGCEVAINILTNLFGKQKPDYTDFHNIKTYEDACEALGIKPVSRLLIEYGDGQKEEVIDIAHIAYVKLSTIARALNNDPEFPRFTENEYRWFPWYYLYSQEEIDDMDEEKRKELVFWGGNADYGAYCGLACAYSKYAWSVSTASVGSRLAVKSEEIAKYFGNQFKELWRDFLIGKR</sequence>
<dbReference type="Proteomes" id="UP000003741">
    <property type="component" value="Unassembled WGS sequence"/>
</dbReference>
<proteinExistence type="predicted"/>
<gene>
    <name evidence="1" type="ORF">HMPREF1062_04041</name>
</gene>
<protein>
    <submittedName>
        <fullName evidence="1">Uncharacterized protein</fullName>
    </submittedName>
</protein>
<dbReference type="PATRIC" id="fig|997874.3.peg.4135"/>
<organism evidence="1 2">
    <name type="scientific">Bacteroides cellulosilyticus CL02T12C19</name>
    <dbReference type="NCBI Taxonomy" id="997874"/>
    <lineage>
        <taxon>Bacteria</taxon>
        <taxon>Pseudomonadati</taxon>
        <taxon>Bacteroidota</taxon>
        <taxon>Bacteroidia</taxon>
        <taxon>Bacteroidales</taxon>
        <taxon>Bacteroidaceae</taxon>
        <taxon>Bacteroides</taxon>
    </lineage>
</organism>
<dbReference type="AlphaFoldDB" id="I9QCV0"/>
<dbReference type="EMBL" id="AGXG01000088">
    <property type="protein sequence ID" value="EIY26848.1"/>
    <property type="molecule type" value="Genomic_DNA"/>
</dbReference>
<dbReference type="HOGENOM" id="CLU_093383_0_0_10"/>
<name>I9QCV0_9BACE</name>
<dbReference type="RefSeq" id="WP_007218218.1">
    <property type="nucleotide sequence ID" value="NZ_JH724088.1"/>
</dbReference>